<evidence type="ECO:0000256" key="1">
    <source>
        <dbReference type="SAM" id="SignalP"/>
    </source>
</evidence>
<dbReference type="Proteomes" id="UP000005226">
    <property type="component" value="Chromosome 5"/>
</dbReference>
<feature type="chain" id="PRO_5044628285" evidence="1">
    <location>
        <begin position="21"/>
        <end position="203"/>
    </location>
</feature>
<dbReference type="SUPFAM" id="SSF47266">
    <property type="entry name" value="4-helical cytokines"/>
    <property type="match status" value="1"/>
</dbReference>
<protein>
    <submittedName>
        <fullName evidence="2">Uncharacterized protein</fullName>
    </submittedName>
</protein>
<evidence type="ECO:0000313" key="2">
    <source>
        <dbReference type="Ensembl" id="ENSTRUP00000061696.1"/>
    </source>
</evidence>
<dbReference type="AlphaFoldDB" id="A0A674MKS2"/>
<dbReference type="InterPro" id="IPR040117">
    <property type="entry name" value="GCSF/MGF"/>
</dbReference>
<dbReference type="GeneTree" id="ENSGT00390000017328"/>
<dbReference type="OMA" id="LTHITKM"/>
<gene>
    <name evidence="2" type="primary">LOC101072321</name>
    <name evidence="3" type="synonym">LOC115250010</name>
</gene>
<reference evidence="2 4" key="1">
    <citation type="journal article" date="2011" name="Genome Biol. Evol.">
        <title>Integration of the genetic map and genome assembly of fugu facilitates insights into distinct features of genome evolution in teleosts and mammals.</title>
        <authorList>
            <person name="Kai W."/>
            <person name="Kikuchi K."/>
            <person name="Tohari S."/>
            <person name="Chew A.K."/>
            <person name="Tay A."/>
            <person name="Fujiwara A."/>
            <person name="Hosoya S."/>
            <person name="Suetake H."/>
            <person name="Naruse K."/>
            <person name="Brenner S."/>
            <person name="Suzuki Y."/>
            <person name="Venkatesh B."/>
        </authorList>
    </citation>
    <scope>NUCLEOTIDE SEQUENCE [LARGE SCALE GENOMIC DNA]</scope>
</reference>
<feature type="signal peptide" evidence="1">
    <location>
        <begin position="1"/>
        <end position="20"/>
    </location>
</feature>
<dbReference type="InterPro" id="IPR009079">
    <property type="entry name" value="4_helix_cytokine-like_core"/>
</dbReference>
<dbReference type="Ensembl" id="ENSTRUT00000088318.1">
    <property type="protein sequence ID" value="ENSTRUP00000071807.1"/>
    <property type="gene ID" value="ENSTRUG00000028100.1"/>
</dbReference>
<proteinExistence type="predicted"/>
<keyword evidence="4" id="KW-1185">Reference proteome</keyword>
<evidence type="ECO:0000313" key="3">
    <source>
        <dbReference type="Ensembl" id="ENSTRUP00000071807.1"/>
    </source>
</evidence>
<reference evidence="2" key="2">
    <citation type="submission" date="2025-05" db="UniProtKB">
        <authorList>
            <consortium name="Ensembl"/>
        </authorList>
    </citation>
    <scope>IDENTIFICATION</scope>
</reference>
<organism evidence="2 4">
    <name type="scientific">Takifugu rubripes</name>
    <name type="common">Japanese pufferfish</name>
    <name type="synonym">Fugu rubripes</name>
    <dbReference type="NCBI Taxonomy" id="31033"/>
    <lineage>
        <taxon>Eukaryota</taxon>
        <taxon>Metazoa</taxon>
        <taxon>Chordata</taxon>
        <taxon>Craniata</taxon>
        <taxon>Vertebrata</taxon>
        <taxon>Euteleostomi</taxon>
        <taxon>Actinopterygii</taxon>
        <taxon>Neopterygii</taxon>
        <taxon>Teleostei</taxon>
        <taxon>Neoteleostei</taxon>
        <taxon>Acanthomorphata</taxon>
        <taxon>Eupercaria</taxon>
        <taxon>Tetraodontiformes</taxon>
        <taxon>Tetradontoidea</taxon>
        <taxon>Tetraodontidae</taxon>
        <taxon>Takifugu</taxon>
    </lineage>
</organism>
<keyword evidence="1" id="KW-0732">Signal</keyword>
<dbReference type="GO" id="GO:0045639">
    <property type="term" value="P:positive regulation of myeloid cell differentiation"/>
    <property type="evidence" value="ECO:0007669"/>
    <property type="project" value="InterPro"/>
</dbReference>
<dbReference type="GO" id="GO:0005125">
    <property type="term" value="F:cytokine activity"/>
    <property type="evidence" value="ECO:0007669"/>
    <property type="project" value="InterPro"/>
</dbReference>
<dbReference type="Gene3D" id="1.20.1250.10">
    <property type="match status" value="1"/>
</dbReference>
<dbReference type="PANTHER" id="PTHR10511:SF2">
    <property type="entry name" value="GRANULOCYTE COLONY-STIMULATING FACTOR"/>
    <property type="match status" value="1"/>
</dbReference>
<accession>A0A674MKS2</accession>
<evidence type="ECO:0000313" key="4">
    <source>
        <dbReference type="Proteomes" id="UP000005226"/>
    </source>
</evidence>
<sequence length="203" mass="22205">LLFLSSVLLLLQYFLFVVQSAPVGPPEPTPDLTDVAERARTLVQKILRDIPVAHAAAISTKGLTLDSAQPTNLQVMSLSLGLPVAPLLKPPSEQFTLDICVSRMLVGCQMFQKLLGVLSERVDGLMDLKVTLRDLVTHITKMTETVRLNGDTPEAPSWDAASRLPGNYEAQMAAHLTLIQLRSFCHDLTRSLRAISTYRTSAA</sequence>
<dbReference type="PANTHER" id="PTHR10511">
    <property type="entry name" value="GRANULOCYTE COLONY-STIMULATING FACTOR"/>
    <property type="match status" value="1"/>
</dbReference>
<name>A0A674MKS2_TAKRU</name>
<dbReference type="Ensembl" id="ENSTRUT00000062097.1">
    <property type="protein sequence ID" value="ENSTRUP00000061696.1"/>
    <property type="gene ID" value="ENSTRUG00000032219.1"/>
</dbReference>